<keyword evidence="5" id="KW-1185">Reference proteome</keyword>
<dbReference type="InterPro" id="IPR008792">
    <property type="entry name" value="PQQD"/>
</dbReference>
<evidence type="ECO:0000313" key="4">
    <source>
        <dbReference type="EMBL" id="UNP29213.1"/>
    </source>
</evidence>
<dbReference type="InterPro" id="IPR022479">
    <property type="entry name" value="PqqD_bac"/>
</dbReference>
<reference evidence="4 5" key="1">
    <citation type="submission" date="2022-03" db="EMBL/GenBank/DDBJ databases">
        <title>Complete genome sequence of Lysobacter capsici VKM B-2533 and Lysobacter gummosus 10.1.1, promising sources of lytic agents.</title>
        <authorList>
            <person name="Tarlachkov S.V."/>
            <person name="Kudryakova I.V."/>
            <person name="Afoshin A.S."/>
            <person name="Leontyevskaya E.A."/>
            <person name="Leontyevskaya N.V."/>
        </authorList>
    </citation>
    <scope>NUCLEOTIDE SEQUENCE [LARGE SCALE GENOMIC DNA]</scope>
    <source>
        <strain evidence="4 5">10.1.1</strain>
    </source>
</reference>
<organism evidence="4 5">
    <name type="scientific">Lysobacter gummosus</name>
    <dbReference type="NCBI Taxonomy" id="262324"/>
    <lineage>
        <taxon>Bacteria</taxon>
        <taxon>Pseudomonadati</taxon>
        <taxon>Pseudomonadota</taxon>
        <taxon>Gammaproteobacteria</taxon>
        <taxon>Lysobacterales</taxon>
        <taxon>Lysobacteraceae</taxon>
        <taxon>Lysobacter</taxon>
    </lineage>
</organism>
<keyword evidence="3" id="KW-0884">PQQ biosynthesis</keyword>
<sequence>MATLTPSSVLRLASGVRLCRDVVRGQWVLLAPERVIELDDIAYEVLARLDGQGDINSLVALLSRDFQADPSQISDDVMELLDVLHGKQLLCK</sequence>
<comment type="pathway">
    <text evidence="1">Cofactor biosynthesis; pyrroloquinoline quinone biosynthesis.</text>
</comment>
<dbReference type="RefSeq" id="WP_057944707.1">
    <property type="nucleotide sequence ID" value="NZ_CP011131.1"/>
</dbReference>
<dbReference type="Pfam" id="PF05402">
    <property type="entry name" value="PqqD"/>
    <property type="match status" value="1"/>
</dbReference>
<comment type="subunit">
    <text evidence="2">Monomer. Interacts with PqqE.</text>
</comment>
<evidence type="ECO:0000256" key="2">
    <source>
        <dbReference type="ARBA" id="ARBA00011741"/>
    </source>
</evidence>
<protein>
    <submittedName>
        <fullName evidence="4">Pyrroloquinoline quinone biosynthesis peptide chaperone PqqD</fullName>
    </submittedName>
</protein>
<dbReference type="Gene3D" id="1.10.10.1150">
    <property type="entry name" value="Coenzyme PQQ synthesis protein D (PqqD)"/>
    <property type="match status" value="1"/>
</dbReference>
<evidence type="ECO:0000313" key="5">
    <source>
        <dbReference type="Proteomes" id="UP000829194"/>
    </source>
</evidence>
<name>A0ABY3XEP6_9GAMM</name>
<dbReference type="NCBIfam" id="TIGR03859">
    <property type="entry name" value="PQQ_PqqD"/>
    <property type="match status" value="1"/>
</dbReference>
<dbReference type="InterPro" id="IPR041881">
    <property type="entry name" value="PqqD_sf"/>
</dbReference>
<dbReference type="Proteomes" id="UP000829194">
    <property type="component" value="Chromosome"/>
</dbReference>
<proteinExistence type="predicted"/>
<accession>A0ABY3XEP6</accession>
<evidence type="ECO:0000256" key="1">
    <source>
        <dbReference type="ARBA" id="ARBA00004886"/>
    </source>
</evidence>
<evidence type="ECO:0000256" key="3">
    <source>
        <dbReference type="ARBA" id="ARBA00022905"/>
    </source>
</evidence>
<dbReference type="EMBL" id="CP093547">
    <property type="protein sequence ID" value="UNP29213.1"/>
    <property type="molecule type" value="Genomic_DNA"/>
</dbReference>
<gene>
    <name evidence="4" type="primary">pqqD</name>
    <name evidence="4" type="ORF">MOV92_22540</name>
</gene>